<accession>A0A1I8EEJ9</accession>
<feature type="domain" description="FAS1" evidence="2">
    <location>
        <begin position="372"/>
        <end position="448"/>
    </location>
</feature>
<dbReference type="InterPro" id="IPR036378">
    <property type="entry name" value="FAS1_dom_sf"/>
</dbReference>
<evidence type="ECO:0000256" key="1">
    <source>
        <dbReference type="SAM" id="MobiDB-lite"/>
    </source>
</evidence>
<feature type="compositionally biased region" description="Polar residues" evidence="1">
    <location>
        <begin position="870"/>
        <end position="881"/>
    </location>
</feature>
<dbReference type="PROSITE" id="PS50213">
    <property type="entry name" value="FAS1"/>
    <property type="match status" value="3"/>
</dbReference>
<dbReference type="STRING" id="6293.A0A1I8EEJ9"/>
<evidence type="ECO:0000259" key="2">
    <source>
        <dbReference type="PROSITE" id="PS50213"/>
    </source>
</evidence>
<sequence>MTLFIWRTLYILPDGIEDGFSDDIPKSLEELLHKKNVCIEALASKDIKFTTLLIPNNESCSANGTDSRNWDEYILEQPYRSYEMLNSQKLPTRKQGAFVIVSRNLEQTDLDDKPLLNCIKIIDEDLEWKNGTVQLLNAPLPNITTQTLLDIIIMLTDDLQKRLASNNLISTVFVFSNETFTSLSSSLQTQLIKEHVYDGMLCSPFKENAITSITGIKHRFFKQWDGNNTELIRLDNGRILNTNRVASNGVIHIIDDFTAAIDWRDHLEFPGREFLEIVERNIGYEDEPVAIFVPPDDSFRNLTDEKSFVMNHIIINDSHITNNLIETAYGSKIPSSTKSVRPIFGCAKTVKPPMKYCNTTIYTIDAPLPRTTNTLEELLTARYEFSVFASLLNDSNVNLENDRLYTIFLPSNDALSNNQVRALRKNKTMANNFVRRHIFEGLLCSKNLQVRTGNGELPVVLKNVGGEYYGGQRVDKKTTFGDIDLQKNQREIVQHKHRTSTLRKINDGGITKELTAAEKRKRMIEAGTKYAAQNRKIKTDYSTRAHFMKFSVKTVPGSSIKIGSCKNSLAPVQLQHISSRNKQIAETPSSQKAICKAILNHSDAKCESKLYFAKAPLKPINEIFERDDAALTSILNRCPQNSISGRASIFRGRERPSLFPNGINPLDTAAVKFAKPLPLTALTARSFSMEPIISAKVDSTSILVTPSSSLMMSKRTPGKTVRFDESVDFRSPKIDHIFPETSVPKINKSSSLETTDEMILDLKVKFDVVLEKLRNLPARVFTNLEEAVRQIASEKSRNAEKTCNGYPSSPTLNLTTESFSESQVKEVLPSCFSLSVDCIASRTRRKVRISQVYINQQQEVERDEPMLPNKVQSDESTFELQ</sequence>
<evidence type="ECO:0000313" key="3">
    <source>
        <dbReference type="WBParaSite" id="maker-PairedContig_1738-snap-gene-0.20-mRNA-1"/>
    </source>
</evidence>
<proteinExistence type="predicted"/>
<name>A0A1I8EEJ9_WUCBA</name>
<dbReference type="SUPFAM" id="SSF82153">
    <property type="entry name" value="FAS1 domain"/>
    <property type="match status" value="3"/>
</dbReference>
<feature type="region of interest" description="Disordered" evidence="1">
    <location>
        <begin position="860"/>
        <end position="881"/>
    </location>
</feature>
<dbReference type="InterPro" id="IPR050904">
    <property type="entry name" value="Adhesion/Biosynth-related"/>
</dbReference>
<dbReference type="WBParaSite" id="maker-PairedContig_1738-snap-gene-0.20-mRNA-1">
    <property type="protein sequence ID" value="maker-PairedContig_1738-snap-gene-0.20-mRNA-1"/>
    <property type="gene ID" value="maker-PairedContig_1738-snap-gene-0.20"/>
</dbReference>
<dbReference type="PANTHER" id="PTHR10900">
    <property type="entry name" value="PERIOSTIN-RELATED"/>
    <property type="match status" value="1"/>
</dbReference>
<dbReference type="InterPro" id="IPR000782">
    <property type="entry name" value="FAS1_domain"/>
</dbReference>
<dbReference type="AlphaFoldDB" id="A0A1I8EEJ9"/>
<feature type="domain" description="FAS1" evidence="2">
    <location>
        <begin position="250"/>
        <end position="368"/>
    </location>
</feature>
<feature type="domain" description="FAS1" evidence="2">
    <location>
        <begin position="132"/>
        <end position="258"/>
    </location>
</feature>
<dbReference type="Pfam" id="PF02469">
    <property type="entry name" value="Fasciclin"/>
    <property type="match status" value="2"/>
</dbReference>
<protein>
    <recommendedName>
        <fullName evidence="2">FAS1 domain-containing protein</fullName>
    </recommendedName>
</protein>
<reference evidence="3" key="1">
    <citation type="submission" date="2016-11" db="UniProtKB">
        <authorList>
            <consortium name="WormBaseParasite"/>
        </authorList>
    </citation>
    <scope>IDENTIFICATION</scope>
    <source>
        <strain evidence="3">pt0022</strain>
    </source>
</reference>
<dbReference type="PANTHER" id="PTHR10900:SF77">
    <property type="entry name" value="FI19380P1"/>
    <property type="match status" value="1"/>
</dbReference>
<dbReference type="Gene3D" id="2.30.180.10">
    <property type="entry name" value="FAS1 domain"/>
    <property type="match status" value="2"/>
</dbReference>
<organism evidence="3">
    <name type="scientific">Wuchereria bancrofti</name>
    <dbReference type="NCBI Taxonomy" id="6293"/>
    <lineage>
        <taxon>Eukaryota</taxon>
        <taxon>Metazoa</taxon>
        <taxon>Ecdysozoa</taxon>
        <taxon>Nematoda</taxon>
        <taxon>Chromadorea</taxon>
        <taxon>Rhabditida</taxon>
        <taxon>Spirurina</taxon>
        <taxon>Spiruromorpha</taxon>
        <taxon>Filarioidea</taxon>
        <taxon>Onchocercidae</taxon>
        <taxon>Wuchereria</taxon>
    </lineage>
</organism>